<sequence>MTDSSQVHLDGLVEAVANFYAATDQVDARAASEAAANLCSGSGYVYAPTELVEAFTRAIEVGYAAALSAVRDGEFDEDIRGWRPQLFET</sequence>
<organism evidence="1 2">
    <name type="scientific">Streptomyces albospinus</name>
    <dbReference type="NCBI Taxonomy" id="285515"/>
    <lineage>
        <taxon>Bacteria</taxon>
        <taxon>Bacillati</taxon>
        <taxon>Actinomycetota</taxon>
        <taxon>Actinomycetes</taxon>
        <taxon>Kitasatosporales</taxon>
        <taxon>Streptomycetaceae</taxon>
        <taxon>Streptomyces</taxon>
    </lineage>
</organism>
<dbReference type="EMBL" id="BMRP01000004">
    <property type="protein sequence ID" value="GGU53460.1"/>
    <property type="molecule type" value="Genomic_DNA"/>
</dbReference>
<reference evidence="2" key="1">
    <citation type="journal article" date="2019" name="Int. J. Syst. Evol. Microbiol.">
        <title>The Global Catalogue of Microorganisms (GCM) 10K type strain sequencing project: providing services to taxonomists for standard genome sequencing and annotation.</title>
        <authorList>
            <consortium name="The Broad Institute Genomics Platform"/>
            <consortium name="The Broad Institute Genome Sequencing Center for Infectious Disease"/>
            <person name="Wu L."/>
            <person name="Ma J."/>
        </authorList>
    </citation>
    <scope>NUCLEOTIDE SEQUENCE [LARGE SCALE GENOMIC DNA]</scope>
    <source>
        <strain evidence="2">JCM 3399</strain>
    </source>
</reference>
<protein>
    <submittedName>
        <fullName evidence="1">Uncharacterized protein</fullName>
    </submittedName>
</protein>
<name>A0ABQ2UTU6_9ACTN</name>
<dbReference type="Proteomes" id="UP000654471">
    <property type="component" value="Unassembled WGS sequence"/>
</dbReference>
<keyword evidence="2" id="KW-1185">Reference proteome</keyword>
<comment type="caution">
    <text evidence="1">The sequence shown here is derived from an EMBL/GenBank/DDBJ whole genome shotgun (WGS) entry which is preliminary data.</text>
</comment>
<dbReference type="RefSeq" id="WP_189298089.1">
    <property type="nucleotide sequence ID" value="NZ_BMRP01000004.1"/>
</dbReference>
<evidence type="ECO:0000313" key="2">
    <source>
        <dbReference type="Proteomes" id="UP000654471"/>
    </source>
</evidence>
<accession>A0ABQ2UTU6</accession>
<gene>
    <name evidence="1" type="ORF">GCM10010211_17740</name>
</gene>
<evidence type="ECO:0000313" key="1">
    <source>
        <dbReference type="EMBL" id="GGU53460.1"/>
    </source>
</evidence>
<proteinExistence type="predicted"/>